<evidence type="ECO:0000256" key="2">
    <source>
        <dbReference type="SAM" id="MobiDB-lite"/>
    </source>
</evidence>
<keyword evidence="1" id="KW-0378">Hydrolase</keyword>
<dbReference type="InterPro" id="IPR023365">
    <property type="entry name" value="Sortase_dom-sf"/>
</dbReference>
<dbReference type="SUPFAM" id="SSF63817">
    <property type="entry name" value="Sortase"/>
    <property type="match status" value="1"/>
</dbReference>
<dbReference type="CDD" id="cd05829">
    <property type="entry name" value="Sortase_F"/>
    <property type="match status" value="1"/>
</dbReference>
<feature type="chain" id="PRO_5046257403" description="Sortase family protein" evidence="3">
    <location>
        <begin position="29"/>
        <end position="213"/>
    </location>
</feature>
<dbReference type="Pfam" id="PF04203">
    <property type="entry name" value="Sortase"/>
    <property type="match status" value="1"/>
</dbReference>
<accession>A0ABP9GFF2</accession>
<reference evidence="5" key="1">
    <citation type="journal article" date="2019" name="Int. J. Syst. Evol. Microbiol.">
        <title>The Global Catalogue of Microorganisms (GCM) 10K type strain sequencing project: providing services to taxonomists for standard genome sequencing and annotation.</title>
        <authorList>
            <consortium name="The Broad Institute Genomics Platform"/>
            <consortium name="The Broad Institute Genome Sequencing Center for Infectious Disease"/>
            <person name="Wu L."/>
            <person name="Ma J."/>
        </authorList>
    </citation>
    <scope>NUCLEOTIDE SEQUENCE [LARGE SCALE GENOMIC DNA]</scope>
    <source>
        <strain evidence="5">JCM 18123</strain>
    </source>
</reference>
<comment type="caution">
    <text evidence="4">The sequence shown here is derived from an EMBL/GenBank/DDBJ whole genome shotgun (WGS) entry which is preliminary data.</text>
</comment>
<feature type="region of interest" description="Disordered" evidence="2">
    <location>
        <begin position="26"/>
        <end position="64"/>
    </location>
</feature>
<organism evidence="4 5">
    <name type="scientific">Streptomonospora halophila</name>
    <dbReference type="NCBI Taxonomy" id="427369"/>
    <lineage>
        <taxon>Bacteria</taxon>
        <taxon>Bacillati</taxon>
        <taxon>Actinomycetota</taxon>
        <taxon>Actinomycetes</taxon>
        <taxon>Streptosporangiales</taxon>
        <taxon>Nocardiopsidaceae</taxon>
        <taxon>Streptomonospora</taxon>
    </lineage>
</organism>
<dbReference type="Gene3D" id="2.40.260.10">
    <property type="entry name" value="Sortase"/>
    <property type="match status" value="1"/>
</dbReference>
<keyword evidence="5" id="KW-1185">Reference proteome</keyword>
<dbReference type="RefSeq" id="WP_345556672.1">
    <property type="nucleotide sequence ID" value="NZ_BAABIK010000012.1"/>
</dbReference>
<keyword evidence="3" id="KW-0732">Signal</keyword>
<gene>
    <name evidence="4" type="ORF">GCM10023224_24370</name>
</gene>
<proteinExistence type="predicted"/>
<evidence type="ECO:0000256" key="3">
    <source>
        <dbReference type="SAM" id="SignalP"/>
    </source>
</evidence>
<dbReference type="InterPro" id="IPR042001">
    <property type="entry name" value="Sortase_F"/>
</dbReference>
<name>A0ABP9GFF2_9ACTN</name>
<feature type="compositionally biased region" description="Pro residues" evidence="2">
    <location>
        <begin position="37"/>
        <end position="49"/>
    </location>
</feature>
<dbReference type="InterPro" id="IPR005754">
    <property type="entry name" value="Sortase"/>
</dbReference>
<evidence type="ECO:0000313" key="5">
    <source>
        <dbReference type="Proteomes" id="UP001499993"/>
    </source>
</evidence>
<feature type="compositionally biased region" description="Low complexity" evidence="2">
    <location>
        <begin position="26"/>
        <end position="36"/>
    </location>
</feature>
<feature type="signal peptide" evidence="3">
    <location>
        <begin position="1"/>
        <end position="28"/>
    </location>
</feature>
<sequence>MRPEGAVNALACALAAALVVSAVSGSSAAPRTDASGPGPPDAAPDPPGRAPAAAQAPSAVPPRAPAPVRISVGAIGASARIVPVGLDADGALEVPPLEDTGTAGWYRLGAAPGEKGPAVIVGHRDTASGPSVFFRLEELESGDTVRIGRADGSTAVFRVRRTERAAKARFPSAKVYGPVDHAALRLITCAGPFDSAGARYRRNLIVYARLVPD</sequence>
<dbReference type="EMBL" id="BAABIK010000012">
    <property type="protein sequence ID" value="GAA4941507.1"/>
    <property type="molecule type" value="Genomic_DNA"/>
</dbReference>
<dbReference type="Proteomes" id="UP001499993">
    <property type="component" value="Unassembled WGS sequence"/>
</dbReference>
<protein>
    <recommendedName>
        <fullName evidence="6">Sortase family protein</fullName>
    </recommendedName>
</protein>
<evidence type="ECO:0000256" key="1">
    <source>
        <dbReference type="ARBA" id="ARBA00022801"/>
    </source>
</evidence>
<evidence type="ECO:0008006" key="6">
    <source>
        <dbReference type="Google" id="ProtNLM"/>
    </source>
</evidence>
<evidence type="ECO:0000313" key="4">
    <source>
        <dbReference type="EMBL" id="GAA4941507.1"/>
    </source>
</evidence>
<dbReference type="NCBIfam" id="NF033748">
    <property type="entry name" value="class_F_sortase"/>
    <property type="match status" value="1"/>
</dbReference>